<sequence length="291" mass="32019">MSSSTLLYEDRFKATRQYKATGDYERFVRSSAHSETPRFVVAADESGEYPSKPADHVRVVCISDTHSAHLMMSPLPAGDILIHAGDFSKIGKRSEVLDFAKWFASQTHPHKVVIAGNHDLTLDAVRCDAEEFDEDPRALKADFVSALDGAVYLEDEAIEIDGLTIYGSPWTPVYGDWAFMLGRGEPSLDKWRNIPDGVDILVTHGPPLGRHDLCAWGEGRAGCIDLLYQVQQRIRPKVHVFGHIHEGYGASSDGVTDFVNPSTCNLAYRPDNHPIVLDVPTSAKNGNVASS</sequence>
<evidence type="ECO:0000313" key="2">
    <source>
        <dbReference type="EMBL" id="KAJ8599584.1"/>
    </source>
</evidence>
<organism evidence="2 3">
    <name type="scientific">Chrysophaeum taylorii</name>
    <dbReference type="NCBI Taxonomy" id="2483200"/>
    <lineage>
        <taxon>Eukaryota</taxon>
        <taxon>Sar</taxon>
        <taxon>Stramenopiles</taxon>
        <taxon>Ochrophyta</taxon>
        <taxon>Pelagophyceae</taxon>
        <taxon>Pelagomonadales</taxon>
        <taxon>Pelagomonadaceae</taxon>
        <taxon>Chrysophaeum</taxon>
    </lineage>
</organism>
<dbReference type="EMBL" id="JAQMWT010000552">
    <property type="protein sequence ID" value="KAJ8599584.1"/>
    <property type="molecule type" value="Genomic_DNA"/>
</dbReference>
<name>A0AAD7U9E8_9STRA</name>
<dbReference type="CDD" id="cd07379">
    <property type="entry name" value="MPP_239FB"/>
    <property type="match status" value="1"/>
</dbReference>
<dbReference type="InterPro" id="IPR004843">
    <property type="entry name" value="Calcineurin-like_PHP"/>
</dbReference>
<feature type="domain" description="Calcineurin-like phosphoesterase" evidence="1">
    <location>
        <begin position="58"/>
        <end position="246"/>
    </location>
</feature>
<accession>A0AAD7U9E8</accession>
<dbReference type="InterPro" id="IPR051693">
    <property type="entry name" value="UPF0046_metallophosphoest"/>
</dbReference>
<dbReference type="Proteomes" id="UP001230188">
    <property type="component" value="Unassembled WGS sequence"/>
</dbReference>
<gene>
    <name evidence="2" type="ORF">CTAYLR_004692</name>
</gene>
<proteinExistence type="predicted"/>
<dbReference type="Pfam" id="PF00149">
    <property type="entry name" value="Metallophos"/>
    <property type="match status" value="1"/>
</dbReference>
<dbReference type="Gene3D" id="3.60.21.10">
    <property type="match status" value="1"/>
</dbReference>
<protein>
    <recommendedName>
        <fullName evidence="1">Calcineurin-like phosphoesterase domain-containing protein</fullName>
    </recommendedName>
</protein>
<dbReference type="AlphaFoldDB" id="A0AAD7U9E8"/>
<reference evidence="2" key="1">
    <citation type="submission" date="2023-01" db="EMBL/GenBank/DDBJ databases">
        <title>Metagenome sequencing of chrysophaentin producing Chrysophaeum taylorii.</title>
        <authorList>
            <person name="Davison J."/>
            <person name="Bewley C."/>
        </authorList>
    </citation>
    <scope>NUCLEOTIDE SEQUENCE</scope>
    <source>
        <strain evidence="2">NIES-1699</strain>
    </source>
</reference>
<dbReference type="InterPro" id="IPR029052">
    <property type="entry name" value="Metallo-depent_PP-like"/>
</dbReference>
<evidence type="ECO:0000259" key="1">
    <source>
        <dbReference type="Pfam" id="PF00149"/>
    </source>
</evidence>
<dbReference type="PANTHER" id="PTHR12905">
    <property type="entry name" value="METALLOPHOSPHOESTERASE"/>
    <property type="match status" value="1"/>
</dbReference>
<keyword evidence="3" id="KW-1185">Reference proteome</keyword>
<dbReference type="PANTHER" id="PTHR12905:SF0">
    <property type="entry name" value="CALCINEURIN-LIKE PHOSPHOESTERASE DOMAIN-CONTAINING PROTEIN"/>
    <property type="match status" value="1"/>
</dbReference>
<dbReference type="GO" id="GO:0016787">
    <property type="term" value="F:hydrolase activity"/>
    <property type="evidence" value="ECO:0007669"/>
    <property type="project" value="InterPro"/>
</dbReference>
<comment type="caution">
    <text evidence="2">The sequence shown here is derived from an EMBL/GenBank/DDBJ whole genome shotgun (WGS) entry which is preliminary data.</text>
</comment>
<evidence type="ECO:0000313" key="3">
    <source>
        <dbReference type="Proteomes" id="UP001230188"/>
    </source>
</evidence>
<dbReference type="SUPFAM" id="SSF56300">
    <property type="entry name" value="Metallo-dependent phosphatases"/>
    <property type="match status" value="1"/>
</dbReference>
<dbReference type="CDD" id="cd00838">
    <property type="entry name" value="MPP_superfamily"/>
    <property type="match status" value="1"/>
</dbReference>